<accession>A0A2U1P0P5</accession>
<dbReference type="Proteomes" id="UP000245207">
    <property type="component" value="Unassembled WGS sequence"/>
</dbReference>
<organism evidence="1 2">
    <name type="scientific">Artemisia annua</name>
    <name type="common">Sweet wormwood</name>
    <dbReference type="NCBI Taxonomy" id="35608"/>
    <lineage>
        <taxon>Eukaryota</taxon>
        <taxon>Viridiplantae</taxon>
        <taxon>Streptophyta</taxon>
        <taxon>Embryophyta</taxon>
        <taxon>Tracheophyta</taxon>
        <taxon>Spermatophyta</taxon>
        <taxon>Magnoliopsida</taxon>
        <taxon>eudicotyledons</taxon>
        <taxon>Gunneridae</taxon>
        <taxon>Pentapetalae</taxon>
        <taxon>asterids</taxon>
        <taxon>campanulids</taxon>
        <taxon>Asterales</taxon>
        <taxon>Asteraceae</taxon>
        <taxon>Asteroideae</taxon>
        <taxon>Anthemideae</taxon>
        <taxon>Artemisiinae</taxon>
        <taxon>Artemisia</taxon>
    </lineage>
</organism>
<evidence type="ECO:0000313" key="1">
    <source>
        <dbReference type="EMBL" id="PWA79297.1"/>
    </source>
</evidence>
<name>A0A2U1P0P5_ARTAN</name>
<dbReference type="AlphaFoldDB" id="A0A2U1P0P5"/>
<keyword evidence="2" id="KW-1185">Reference proteome</keyword>
<proteinExistence type="predicted"/>
<evidence type="ECO:0000313" key="2">
    <source>
        <dbReference type="Proteomes" id="UP000245207"/>
    </source>
</evidence>
<reference evidence="1 2" key="1">
    <citation type="journal article" date="2018" name="Mol. Plant">
        <title>The genome of Artemisia annua provides insight into the evolution of Asteraceae family and artemisinin biosynthesis.</title>
        <authorList>
            <person name="Shen Q."/>
            <person name="Zhang L."/>
            <person name="Liao Z."/>
            <person name="Wang S."/>
            <person name="Yan T."/>
            <person name="Shi P."/>
            <person name="Liu M."/>
            <person name="Fu X."/>
            <person name="Pan Q."/>
            <person name="Wang Y."/>
            <person name="Lv Z."/>
            <person name="Lu X."/>
            <person name="Zhang F."/>
            <person name="Jiang W."/>
            <person name="Ma Y."/>
            <person name="Chen M."/>
            <person name="Hao X."/>
            <person name="Li L."/>
            <person name="Tang Y."/>
            <person name="Lv G."/>
            <person name="Zhou Y."/>
            <person name="Sun X."/>
            <person name="Brodelius P.E."/>
            <person name="Rose J.K.C."/>
            <person name="Tang K."/>
        </authorList>
    </citation>
    <scope>NUCLEOTIDE SEQUENCE [LARGE SCALE GENOMIC DNA]</scope>
    <source>
        <strain evidence="2">cv. Huhao1</strain>
        <tissue evidence="1">Leaf</tissue>
    </source>
</reference>
<dbReference type="Gene3D" id="1.20.1270.10">
    <property type="match status" value="1"/>
</dbReference>
<dbReference type="EMBL" id="PKPP01001875">
    <property type="protein sequence ID" value="PWA79297.1"/>
    <property type="molecule type" value="Genomic_DNA"/>
</dbReference>
<gene>
    <name evidence="1" type="ORF">CTI12_AA207700</name>
</gene>
<comment type="caution">
    <text evidence="1">The sequence shown here is derived from an EMBL/GenBank/DDBJ whole genome shotgun (WGS) entry which is preliminary data.</text>
</comment>
<dbReference type="OrthoDB" id="1738383at2759"/>
<sequence>MGLSVEDLEAIEHHIVGTIDWLDENCDAELDELENKEMELDDICRQFKLNLVLKNHRL</sequence>
<dbReference type="InterPro" id="IPR029048">
    <property type="entry name" value="HSP70_C_sf"/>
</dbReference>
<protein>
    <submittedName>
        <fullName evidence="1">Heat shock protein 70 family</fullName>
    </submittedName>
</protein>
<keyword evidence="1" id="KW-0346">Stress response</keyword>
<dbReference type="SUPFAM" id="SSF100934">
    <property type="entry name" value="Heat shock protein 70kD (HSP70), C-terminal subdomain"/>
    <property type="match status" value="1"/>
</dbReference>